<organism evidence="2 3">
    <name type="scientific">Aporhodopirellula rubra</name>
    <dbReference type="NCBI Taxonomy" id="980271"/>
    <lineage>
        <taxon>Bacteria</taxon>
        <taxon>Pseudomonadati</taxon>
        <taxon>Planctomycetota</taxon>
        <taxon>Planctomycetia</taxon>
        <taxon>Pirellulales</taxon>
        <taxon>Pirellulaceae</taxon>
        <taxon>Aporhodopirellula</taxon>
    </lineage>
</organism>
<gene>
    <name evidence="2" type="ORF">FHS27_004437</name>
</gene>
<keyword evidence="3" id="KW-1185">Reference proteome</keyword>
<evidence type="ECO:0000313" key="3">
    <source>
        <dbReference type="Proteomes" id="UP000536179"/>
    </source>
</evidence>
<reference evidence="2 3" key="1">
    <citation type="submission" date="2020-08" db="EMBL/GenBank/DDBJ databases">
        <title>Genomic Encyclopedia of Type Strains, Phase III (KMG-III): the genomes of soil and plant-associated and newly described type strains.</title>
        <authorList>
            <person name="Whitman W."/>
        </authorList>
    </citation>
    <scope>NUCLEOTIDE SEQUENCE [LARGE SCALE GENOMIC DNA]</scope>
    <source>
        <strain evidence="2 3">CECT 8075</strain>
    </source>
</reference>
<accession>A0A7W5E1X2</accession>
<dbReference type="Pfam" id="PF22481">
    <property type="entry name" value="DUF6985"/>
    <property type="match status" value="1"/>
</dbReference>
<evidence type="ECO:0000259" key="1">
    <source>
        <dbReference type="Pfam" id="PF22481"/>
    </source>
</evidence>
<dbReference type="RefSeq" id="WP_184306776.1">
    <property type="nucleotide sequence ID" value="NZ_JACHXU010000017.1"/>
</dbReference>
<dbReference type="InterPro" id="IPR054254">
    <property type="entry name" value="DUF6985"/>
</dbReference>
<feature type="domain" description="DUF6985" evidence="1">
    <location>
        <begin position="63"/>
        <end position="180"/>
    </location>
</feature>
<dbReference type="EMBL" id="JACHXU010000017">
    <property type="protein sequence ID" value="MBB3208605.1"/>
    <property type="molecule type" value="Genomic_DNA"/>
</dbReference>
<evidence type="ECO:0000313" key="2">
    <source>
        <dbReference type="EMBL" id="MBB3208605.1"/>
    </source>
</evidence>
<sequence length="209" mass="24312">MTSFFDNFKADGWDDRIVWETKAPLFVDAQLIYEFDSLRGVVTKNSRSRRVNRVEVYAHNQMENGYQRHQELAWKYLTSRVNSIERAVTNKLWPTCHENFNSFLQYMSDANTTWELIRNRENWDDISVLQKQIALTDISLFDTELDGHGLFTLDFAVGWDEEHGVSVLMCRNKVIATSSCADFTCRGDSLLGHAKCIQDYSYTEGDLRL</sequence>
<protein>
    <recommendedName>
        <fullName evidence="1">DUF6985 domain-containing protein</fullName>
    </recommendedName>
</protein>
<comment type="caution">
    <text evidence="2">The sequence shown here is derived from an EMBL/GenBank/DDBJ whole genome shotgun (WGS) entry which is preliminary data.</text>
</comment>
<proteinExistence type="predicted"/>
<name>A0A7W5E1X2_9BACT</name>
<dbReference type="Proteomes" id="UP000536179">
    <property type="component" value="Unassembled WGS sequence"/>
</dbReference>
<dbReference type="AlphaFoldDB" id="A0A7W5E1X2"/>